<comment type="caution">
    <text evidence="1">The sequence shown here is derived from an EMBL/GenBank/DDBJ whole genome shotgun (WGS) entry which is preliminary data.</text>
</comment>
<evidence type="ECO:0000313" key="1">
    <source>
        <dbReference type="EMBL" id="MDA4846684.1"/>
    </source>
</evidence>
<dbReference type="RefSeq" id="WP_271090670.1">
    <property type="nucleotide sequence ID" value="NZ_JAPJZH010000009.1"/>
</dbReference>
<evidence type="ECO:0000313" key="2">
    <source>
        <dbReference type="Proteomes" id="UP001148313"/>
    </source>
</evidence>
<protein>
    <submittedName>
        <fullName evidence="1">Uncharacterized protein</fullName>
    </submittedName>
</protein>
<proteinExistence type="predicted"/>
<gene>
    <name evidence="1" type="ORF">OOZ53_15075</name>
</gene>
<keyword evidence="2" id="KW-1185">Reference proteome</keyword>
<reference evidence="1" key="1">
    <citation type="submission" date="2022-11" db="EMBL/GenBank/DDBJ databases">
        <title>Hoeflea poritis sp. nov., isolated from scleractinian coral Porites lutea.</title>
        <authorList>
            <person name="Zhang G."/>
            <person name="Wei Q."/>
            <person name="Cai L."/>
        </authorList>
    </citation>
    <scope>NUCLEOTIDE SEQUENCE</scope>
    <source>
        <strain evidence="1">E7-10</strain>
    </source>
</reference>
<name>A0ABT4VPY4_9HYPH</name>
<sequence>MDKLDSLKSAGSGGFFLALSKDNRKVFVFPFGRHSPFNPGYTSSKARTIQPLLTAWPFVFQGIVGVKKGLAVKSVCALLHYSAIVRPIMR</sequence>
<dbReference type="EMBL" id="JAPJZH010000009">
    <property type="protein sequence ID" value="MDA4846684.1"/>
    <property type="molecule type" value="Genomic_DNA"/>
</dbReference>
<accession>A0ABT4VPY4</accession>
<organism evidence="1 2">
    <name type="scientific">Hoeflea poritis</name>
    <dbReference type="NCBI Taxonomy" id="2993659"/>
    <lineage>
        <taxon>Bacteria</taxon>
        <taxon>Pseudomonadati</taxon>
        <taxon>Pseudomonadota</taxon>
        <taxon>Alphaproteobacteria</taxon>
        <taxon>Hyphomicrobiales</taxon>
        <taxon>Rhizobiaceae</taxon>
        <taxon>Hoeflea</taxon>
    </lineage>
</organism>
<dbReference type="Proteomes" id="UP001148313">
    <property type="component" value="Unassembled WGS sequence"/>
</dbReference>